<keyword evidence="11" id="KW-1185">Reference proteome</keyword>
<feature type="transmembrane region" description="Helical" evidence="8">
    <location>
        <begin position="12"/>
        <end position="39"/>
    </location>
</feature>
<keyword evidence="7 8" id="KW-0472">Membrane</keyword>
<feature type="transmembrane region" description="Helical" evidence="8">
    <location>
        <begin position="172"/>
        <end position="197"/>
    </location>
</feature>
<feature type="domain" description="Phosphotransferase system EIIC" evidence="9">
    <location>
        <begin position="20"/>
        <end position="341"/>
    </location>
</feature>
<keyword evidence="5 8" id="KW-0812">Transmembrane</keyword>
<evidence type="ECO:0000256" key="3">
    <source>
        <dbReference type="ARBA" id="ARBA00022475"/>
    </source>
</evidence>
<dbReference type="Proteomes" id="UP001597452">
    <property type="component" value="Unassembled WGS sequence"/>
</dbReference>
<evidence type="ECO:0000256" key="7">
    <source>
        <dbReference type="ARBA" id="ARBA00023136"/>
    </source>
</evidence>
<name>A0ABW5QEW8_9BACI</name>
<gene>
    <name evidence="10" type="ORF">ACFSW4_15390</name>
</gene>
<evidence type="ECO:0000256" key="6">
    <source>
        <dbReference type="ARBA" id="ARBA00022989"/>
    </source>
</evidence>
<evidence type="ECO:0000256" key="1">
    <source>
        <dbReference type="ARBA" id="ARBA00004651"/>
    </source>
</evidence>
<evidence type="ECO:0000313" key="10">
    <source>
        <dbReference type="EMBL" id="MFD2640252.1"/>
    </source>
</evidence>
<comment type="subcellular location">
    <subcellularLocation>
        <location evidence="1">Cell membrane</location>
        <topology evidence="1">Multi-pass membrane protein</topology>
    </subcellularLocation>
</comment>
<organism evidence="10 11">
    <name type="scientific">Piscibacillus salipiscarius</name>
    <dbReference type="NCBI Taxonomy" id="299480"/>
    <lineage>
        <taxon>Bacteria</taxon>
        <taxon>Bacillati</taxon>
        <taxon>Bacillota</taxon>
        <taxon>Bacilli</taxon>
        <taxon>Bacillales</taxon>
        <taxon>Bacillaceae</taxon>
        <taxon>Piscibacillus</taxon>
    </lineage>
</organism>
<sequence>MKEFLKRKGVEISFQAYAITALSYMALGLFASLIIGVIIQTIGTEVPYAPEIFVEAGGYAIQGGVYGGAIGVAVAYGLKAPPLVMFSALFAGSFAAHPDFINSGPAGSFIAALIAIEVGKLVSKETKIDIIVTPFVTIMVGYIVAKLIGVPIAEFLTAFGDVIEWAIQLRPLLMGIIVAVLMGLALTAPISSVAIAIMLDLNGLAAGAATVGCAAQMIGFAVSSYRENKFSGLISQGLGTSMLQVANIMKNPAILIPPTIAGALLAPIATVWLELENNAYGAGMGTSGLVGPIMTLKTMGFTQDIFWIVILLFFIAPAMISLLISEWLRKRGVIKAGDMKLDV</sequence>
<evidence type="ECO:0000256" key="2">
    <source>
        <dbReference type="ARBA" id="ARBA00022448"/>
    </source>
</evidence>
<feature type="transmembrane region" description="Helical" evidence="8">
    <location>
        <begin position="59"/>
        <end position="76"/>
    </location>
</feature>
<protein>
    <submittedName>
        <fullName evidence="10">PTS transporter subunit IIC</fullName>
    </submittedName>
</protein>
<dbReference type="RefSeq" id="WP_377330372.1">
    <property type="nucleotide sequence ID" value="NZ_JBHUMZ010000052.1"/>
</dbReference>
<reference evidence="11" key="1">
    <citation type="journal article" date="2019" name="Int. J. Syst. Evol. Microbiol.">
        <title>The Global Catalogue of Microorganisms (GCM) 10K type strain sequencing project: providing services to taxonomists for standard genome sequencing and annotation.</title>
        <authorList>
            <consortium name="The Broad Institute Genomics Platform"/>
            <consortium name="The Broad Institute Genome Sequencing Center for Infectious Disease"/>
            <person name="Wu L."/>
            <person name="Ma J."/>
        </authorList>
    </citation>
    <scope>NUCLEOTIDE SEQUENCE [LARGE SCALE GENOMIC DNA]</scope>
    <source>
        <strain evidence="11">TISTR 1571</strain>
    </source>
</reference>
<comment type="caution">
    <text evidence="10">The sequence shown here is derived from an EMBL/GenBank/DDBJ whole genome shotgun (WGS) entry which is preliminary data.</text>
</comment>
<keyword evidence="2" id="KW-0813">Transport</keyword>
<dbReference type="EMBL" id="JBHUMZ010000052">
    <property type="protein sequence ID" value="MFD2640252.1"/>
    <property type="molecule type" value="Genomic_DNA"/>
</dbReference>
<proteinExistence type="predicted"/>
<accession>A0ABW5QEW8</accession>
<dbReference type="Pfam" id="PF13303">
    <property type="entry name" value="PTS_EIIC_2"/>
    <property type="match status" value="1"/>
</dbReference>
<feature type="transmembrane region" description="Helical" evidence="8">
    <location>
        <begin position="305"/>
        <end position="325"/>
    </location>
</feature>
<dbReference type="InterPro" id="IPR003352">
    <property type="entry name" value="PTS_EIIC"/>
</dbReference>
<keyword evidence="3" id="KW-1003">Cell membrane</keyword>
<evidence type="ECO:0000256" key="4">
    <source>
        <dbReference type="ARBA" id="ARBA00022597"/>
    </source>
</evidence>
<feature type="transmembrane region" description="Helical" evidence="8">
    <location>
        <begin position="204"/>
        <end position="225"/>
    </location>
</feature>
<evidence type="ECO:0000256" key="5">
    <source>
        <dbReference type="ARBA" id="ARBA00022692"/>
    </source>
</evidence>
<keyword evidence="6 8" id="KW-1133">Transmembrane helix</keyword>
<evidence type="ECO:0000259" key="9">
    <source>
        <dbReference type="Pfam" id="PF13303"/>
    </source>
</evidence>
<keyword evidence="4" id="KW-0762">Sugar transport</keyword>
<evidence type="ECO:0000313" key="11">
    <source>
        <dbReference type="Proteomes" id="UP001597452"/>
    </source>
</evidence>
<evidence type="ECO:0000256" key="8">
    <source>
        <dbReference type="SAM" id="Phobius"/>
    </source>
</evidence>
<feature type="transmembrane region" description="Helical" evidence="8">
    <location>
        <begin position="130"/>
        <end position="152"/>
    </location>
</feature>